<evidence type="ECO:0000313" key="1">
    <source>
        <dbReference type="EMBL" id="NDV93124.1"/>
    </source>
</evidence>
<gene>
    <name evidence="1" type="ORF">GTH32_18300</name>
</gene>
<protein>
    <submittedName>
        <fullName evidence="1">Uncharacterized protein</fullName>
    </submittedName>
</protein>
<name>A0A7X5LQE7_9ALTE</name>
<organism evidence="1 2">
    <name type="scientific">Alteromonas profundi</name>
    <dbReference type="NCBI Taxonomy" id="2696062"/>
    <lineage>
        <taxon>Bacteria</taxon>
        <taxon>Pseudomonadati</taxon>
        <taxon>Pseudomonadota</taxon>
        <taxon>Gammaproteobacteria</taxon>
        <taxon>Alteromonadales</taxon>
        <taxon>Alteromonadaceae</taxon>
        <taxon>Alteromonas/Salinimonas group</taxon>
        <taxon>Alteromonas</taxon>
    </lineage>
</organism>
<dbReference type="EMBL" id="JAAAWN010000041">
    <property type="protein sequence ID" value="NDV93124.1"/>
    <property type="molecule type" value="Genomic_DNA"/>
</dbReference>
<accession>A0A7X5LQE7</accession>
<proteinExistence type="predicted"/>
<keyword evidence="2" id="KW-1185">Reference proteome</keyword>
<sequence length="342" mass="38824">MFRCITRLQSIILPRIQRKTAAVVSTVLCVNSAWVVAHTLDNEVSLYGVESTSSLSSVFTHNGSVKGVSAFITEGFQYNGERIAISADGNNQADHHTEARWPRADEDDWAGTAATLAMLAKKGLQDKLVHYSFNNFIEAPPHTSETNYMADSVTGAIKWWNFPKSPFFDVSKNTDRAIEHLAHEIAKSSEHNPLYFIHMGPSEFLYQAVARVIDREKIASLSHVYVVSHSGYNDNHLRRKAHHTMSDVLLLSGNRIHYKKIIDQNACDKPATLWCSKSFEPFKWLKTHKDPSLRWLWERMQHNLKNKADLSDAGMVFFLLEGDEHGNPQKFRRFLGNSVMPI</sequence>
<dbReference type="RefSeq" id="WP_163088497.1">
    <property type="nucleotide sequence ID" value="NZ_JAAAWN010000041.1"/>
</dbReference>
<dbReference type="Proteomes" id="UP000470213">
    <property type="component" value="Unassembled WGS sequence"/>
</dbReference>
<reference evidence="1 2" key="1">
    <citation type="submission" date="2020-01" db="EMBL/GenBank/DDBJ databases">
        <authorList>
            <person name="Chen J."/>
            <person name="Zhu S."/>
            <person name="Yang J."/>
        </authorList>
    </citation>
    <scope>NUCLEOTIDE SEQUENCE [LARGE SCALE GENOMIC DNA]</scope>
    <source>
        <strain evidence="1 2">345S023</strain>
    </source>
</reference>
<dbReference type="AlphaFoldDB" id="A0A7X5LQE7"/>
<comment type="caution">
    <text evidence="1">The sequence shown here is derived from an EMBL/GenBank/DDBJ whole genome shotgun (WGS) entry which is preliminary data.</text>
</comment>
<evidence type="ECO:0000313" key="2">
    <source>
        <dbReference type="Proteomes" id="UP000470213"/>
    </source>
</evidence>